<dbReference type="SUPFAM" id="SSF54495">
    <property type="entry name" value="UBC-like"/>
    <property type="match status" value="1"/>
</dbReference>
<dbReference type="EMBL" id="GGYP01001415">
    <property type="protein sequence ID" value="MDE46186.1"/>
    <property type="molecule type" value="Transcribed_RNA"/>
</dbReference>
<dbReference type="InterPro" id="IPR000608">
    <property type="entry name" value="UBC"/>
</dbReference>
<keyword evidence="4 7" id="KW-0833">Ubl conjugation pathway</keyword>
<dbReference type="FunFam" id="3.10.110.10:FF:000005">
    <property type="entry name" value="NEDD8-conjugating enzyme Ubc12"/>
    <property type="match status" value="1"/>
</dbReference>
<dbReference type="InterPro" id="IPR023313">
    <property type="entry name" value="UBQ-conjugating_AS"/>
</dbReference>
<dbReference type="AlphaFoldDB" id="A0A6G1S6Q7"/>
<dbReference type="InterPro" id="IPR016135">
    <property type="entry name" value="UBQ-conjugating_enzyme/RWD"/>
</dbReference>
<protein>
    <submittedName>
        <fullName evidence="10">NEDD8-conjugating enzyme Ubc12</fullName>
    </submittedName>
</protein>
<proteinExistence type="inferred from homology"/>
<evidence type="ECO:0000256" key="5">
    <source>
        <dbReference type="ARBA" id="ARBA00022840"/>
    </source>
</evidence>
<feature type="compositionally biased region" description="Polar residues" evidence="8">
    <location>
        <begin position="15"/>
        <end position="27"/>
    </location>
</feature>
<dbReference type="PANTHER" id="PTHR24067">
    <property type="entry name" value="UBIQUITIN-CONJUGATING ENZYME E2"/>
    <property type="match status" value="1"/>
</dbReference>
<dbReference type="PROSITE" id="PS50127">
    <property type="entry name" value="UBC_2"/>
    <property type="match status" value="1"/>
</dbReference>
<dbReference type="PROSITE" id="PS00183">
    <property type="entry name" value="UBC_1"/>
    <property type="match status" value="1"/>
</dbReference>
<evidence type="ECO:0000256" key="4">
    <source>
        <dbReference type="ARBA" id="ARBA00022786"/>
    </source>
</evidence>
<evidence type="ECO:0000259" key="9">
    <source>
        <dbReference type="PROSITE" id="PS50127"/>
    </source>
</evidence>
<evidence type="ECO:0000256" key="1">
    <source>
        <dbReference type="ARBA" id="ARBA00005032"/>
    </source>
</evidence>
<keyword evidence="2" id="KW-0808">Transferase</keyword>
<evidence type="ECO:0000313" key="10">
    <source>
        <dbReference type="EMBL" id="MDE46186.1"/>
    </source>
</evidence>
<dbReference type="SMART" id="SM00212">
    <property type="entry name" value="UBCc"/>
    <property type="match status" value="1"/>
</dbReference>
<feature type="active site" description="Glycyl thioester intermediate" evidence="6">
    <location>
        <position position="109"/>
    </location>
</feature>
<evidence type="ECO:0000256" key="2">
    <source>
        <dbReference type="ARBA" id="ARBA00022679"/>
    </source>
</evidence>
<dbReference type="GO" id="GO:0019788">
    <property type="term" value="F:NEDD8 transferase activity"/>
    <property type="evidence" value="ECO:0007669"/>
    <property type="project" value="UniProtKB-ARBA"/>
</dbReference>
<organism evidence="10">
    <name type="scientific">Aceria tosichella</name>
    <name type="common">wheat curl mite</name>
    <dbReference type="NCBI Taxonomy" id="561515"/>
    <lineage>
        <taxon>Eukaryota</taxon>
        <taxon>Metazoa</taxon>
        <taxon>Ecdysozoa</taxon>
        <taxon>Arthropoda</taxon>
        <taxon>Chelicerata</taxon>
        <taxon>Arachnida</taxon>
        <taxon>Acari</taxon>
        <taxon>Acariformes</taxon>
        <taxon>Trombidiformes</taxon>
        <taxon>Prostigmata</taxon>
        <taxon>Eupodina</taxon>
        <taxon>Eriophyoidea</taxon>
        <taxon>Eriophyidae</taxon>
        <taxon>Eriophyinae</taxon>
        <taxon>Aceriini</taxon>
        <taxon>Aceria</taxon>
    </lineage>
</organism>
<evidence type="ECO:0000256" key="8">
    <source>
        <dbReference type="SAM" id="MobiDB-lite"/>
    </source>
</evidence>
<dbReference type="Gene3D" id="3.10.110.10">
    <property type="entry name" value="Ubiquitin Conjugating Enzyme"/>
    <property type="match status" value="1"/>
</dbReference>
<dbReference type="InterPro" id="IPR050113">
    <property type="entry name" value="Ub_conjugating_enzyme"/>
</dbReference>
<keyword evidence="5 7" id="KW-0067">ATP-binding</keyword>
<keyword evidence="3 7" id="KW-0547">Nucleotide-binding</keyword>
<dbReference type="GO" id="GO:0005524">
    <property type="term" value="F:ATP binding"/>
    <property type="evidence" value="ECO:0007669"/>
    <property type="project" value="UniProtKB-UniRule"/>
</dbReference>
<comment type="similarity">
    <text evidence="7">Belongs to the ubiquitin-conjugating enzyme family.</text>
</comment>
<dbReference type="Pfam" id="PF00179">
    <property type="entry name" value="UQ_con"/>
    <property type="match status" value="1"/>
</dbReference>
<name>A0A6G1S6Q7_9ACAR</name>
<accession>A0A6G1S6Q7</accession>
<feature type="region of interest" description="Disordered" evidence="8">
    <location>
        <begin position="1"/>
        <end position="27"/>
    </location>
</feature>
<comment type="pathway">
    <text evidence="1">Protein modification; protein neddylation.</text>
</comment>
<evidence type="ECO:0000256" key="3">
    <source>
        <dbReference type="ARBA" id="ARBA00022741"/>
    </source>
</evidence>
<evidence type="ECO:0000256" key="6">
    <source>
        <dbReference type="PROSITE-ProRule" id="PRU10133"/>
    </source>
</evidence>
<feature type="domain" description="UBC core" evidence="9">
    <location>
        <begin position="27"/>
        <end position="169"/>
    </location>
</feature>
<gene>
    <name evidence="10" type="ORF">g.19940</name>
</gene>
<sequence length="169" mass="19626">MMNLYSVRNQKKDLNSQQDSNLGKSSPAQLRAAKDFRELSLPSFVSISQPDPAEPMNYKIIIKPDEGCYRHGRFSFDLRIPNTYPHEPPKLKCETSVYHPNIDKDGNVCLNILREDWKPVLTINAIIYGLLHLFYEPNPEDPLNTEAAELLKNDRRQFENNVRRSLRNQ</sequence>
<dbReference type="CDD" id="cd23794">
    <property type="entry name" value="UBCc_UBE2F_UBE2M"/>
    <property type="match status" value="1"/>
</dbReference>
<evidence type="ECO:0000256" key="7">
    <source>
        <dbReference type="RuleBase" id="RU362109"/>
    </source>
</evidence>
<reference evidence="10" key="1">
    <citation type="submission" date="2018-10" db="EMBL/GenBank/DDBJ databases">
        <title>Transcriptome assembly of Aceria tosichella (Wheat curl mite) Type 2.</title>
        <authorList>
            <person name="Scully E.D."/>
            <person name="Geib S.M."/>
            <person name="Palmer N.A."/>
            <person name="Gupta A.K."/>
            <person name="Sarath G."/>
            <person name="Tatineni S."/>
        </authorList>
    </citation>
    <scope>NUCLEOTIDE SEQUENCE</scope>
    <source>
        <strain evidence="10">LincolnNE</strain>
    </source>
</reference>